<feature type="domain" description="WxL" evidence="3">
    <location>
        <begin position="32"/>
        <end position="242"/>
    </location>
</feature>
<accession>A0A9Q8Y0U6</accession>
<feature type="signal peptide" evidence="2">
    <location>
        <begin position="1"/>
        <end position="21"/>
    </location>
</feature>
<evidence type="ECO:0000256" key="2">
    <source>
        <dbReference type="SAM" id="SignalP"/>
    </source>
</evidence>
<dbReference type="AlphaFoldDB" id="A0A9Q8Y0U6"/>
<gene>
    <name evidence="4" type="ORF">LMK00_08335</name>
</gene>
<evidence type="ECO:0000259" key="3">
    <source>
        <dbReference type="Pfam" id="PF13731"/>
    </source>
</evidence>
<dbReference type="InterPro" id="IPR027994">
    <property type="entry name" value="WxL_dom"/>
</dbReference>
<feature type="chain" id="PRO_5040149932" evidence="2">
    <location>
        <begin position="22"/>
        <end position="243"/>
    </location>
</feature>
<dbReference type="EMBL" id="CP086395">
    <property type="protein sequence ID" value="USJ19831.1"/>
    <property type="molecule type" value="Genomic_DNA"/>
</dbReference>
<dbReference type="Pfam" id="PF13731">
    <property type="entry name" value="WxL"/>
    <property type="match status" value="1"/>
</dbReference>
<sequence>MKKTAYSTLAATVLLTSFAFGASTVLAEEDGASMKSVGTISYVTDDSTVNPIDPMDPDPEKPITPTDPDDHENPTAGPLSIDYVSNLRFGEQKTTGTDMIYHAQLDEIIDSEGETISRPNFVQVTDKRGSNAGWHLTVTQDGQFKSGADELAGAVLTLDNATLSTPNGGIEPTASQAIALTPGSASDVLDAKEDQGTGTWLNRFGADEEEGKSSVTLSVPGKTKKVQGEYKTSLTWTLTDTPA</sequence>
<evidence type="ECO:0000313" key="5">
    <source>
        <dbReference type="Proteomes" id="UP001056730"/>
    </source>
</evidence>
<evidence type="ECO:0000313" key="4">
    <source>
        <dbReference type="EMBL" id="USJ19831.1"/>
    </source>
</evidence>
<evidence type="ECO:0000256" key="1">
    <source>
        <dbReference type="SAM" id="MobiDB-lite"/>
    </source>
</evidence>
<feature type="region of interest" description="Disordered" evidence="1">
    <location>
        <begin position="45"/>
        <end position="79"/>
    </location>
</feature>
<organism evidence="4 5">
    <name type="scientific">Lactococcus formosensis</name>
    <dbReference type="NCBI Taxonomy" id="1281486"/>
    <lineage>
        <taxon>Bacteria</taxon>
        <taxon>Bacillati</taxon>
        <taxon>Bacillota</taxon>
        <taxon>Bacilli</taxon>
        <taxon>Lactobacillales</taxon>
        <taxon>Streptococcaceae</taxon>
        <taxon>Lactococcus</taxon>
    </lineage>
</organism>
<dbReference type="KEGG" id="lfo:LMK00_08335"/>
<name>A0A9Q8Y0U6_9LACT</name>
<proteinExistence type="predicted"/>
<dbReference type="Proteomes" id="UP001056730">
    <property type="component" value="Chromosome"/>
</dbReference>
<protein>
    <submittedName>
        <fullName evidence="4">WxL domain-containing protein</fullName>
    </submittedName>
</protein>
<keyword evidence="2" id="KW-0732">Signal</keyword>
<dbReference type="RefSeq" id="WP_252175262.1">
    <property type="nucleotide sequence ID" value="NZ_CP086395.1"/>
</dbReference>
<reference evidence="4" key="1">
    <citation type="journal article" date="2022" name="Front. Microbiol.">
        <title>Feed Insects as a Reservoir of Granadaene-Producing Lactococci.</title>
        <authorList>
            <person name="Neuzil-Bunesova V."/>
            <person name="Ramirez Garcia A."/>
            <person name="Modrackova N."/>
            <person name="Makovska M."/>
            <person name="Sabolova M."/>
            <person name="Sproer C."/>
            <person name="Bunk B."/>
            <person name="Blom J."/>
            <person name="Schwab C."/>
        </authorList>
    </citation>
    <scope>NUCLEOTIDE SEQUENCE</scope>
    <source>
        <strain evidence="4">I4/6O</strain>
    </source>
</reference>